<evidence type="ECO:0000256" key="1">
    <source>
        <dbReference type="SAM" id="MobiDB-lite"/>
    </source>
</evidence>
<sequence>MDARKGKPNSSRSSRLPHKAKKLSISVLVISLPLLYLSLLHIPPSNLLEDTTFWFLMSNSIIIIVAADSCIFSSSNEAGDLYDEFVKHGRERTAFLAKPSVETGDDDPKHKEQESEAADDRSLVLHGRSVNQKLTPADTSVSVEEEMPRRSEEETVVLRQRSLPPVGKVEESMPLRRSVTEGEREEYCCGAEDDEYSHMSNEELNKRVEEFIRRFNREMRLQRRNE</sequence>
<feature type="transmembrane region" description="Helical" evidence="2">
    <location>
        <begin position="20"/>
        <end position="40"/>
    </location>
</feature>
<proteinExistence type="predicted"/>
<reference evidence="4" key="2">
    <citation type="submission" date="2021-05" db="UniProtKB">
        <authorList>
            <consortium name="EnsemblPlants"/>
        </authorList>
    </citation>
    <scope>IDENTIFICATION</scope>
    <source>
        <strain evidence="4">subsp. malaccensis</strain>
    </source>
</reference>
<organism evidence="4 5">
    <name type="scientific">Musa acuminata subsp. malaccensis</name>
    <name type="common">Wild banana</name>
    <name type="synonym">Musa malaccensis</name>
    <dbReference type="NCBI Taxonomy" id="214687"/>
    <lineage>
        <taxon>Eukaryota</taxon>
        <taxon>Viridiplantae</taxon>
        <taxon>Streptophyta</taxon>
        <taxon>Embryophyta</taxon>
        <taxon>Tracheophyta</taxon>
        <taxon>Spermatophyta</taxon>
        <taxon>Magnoliopsida</taxon>
        <taxon>Liliopsida</taxon>
        <taxon>Zingiberales</taxon>
        <taxon>Musaceae</taxon>
        <taxon>Musa</taxon>
    </lineage>
</organism>
<dbReference type="EnsemblPlants" id="Ma08_t02900.1">
    <property type="protein sequence ID" value="Ma08_p02900.1"/>
    <property type="gene ID" value="Ma08_g02900"/>
</dbReference>
<dbReference type="Proteomes" id="UP000012960">
    <property type="component" value="Unplaced"/>
</dbReference>
<dbReference type="PANTHER" id="PTHR35997:SF6">
    <property type="entry name" value="COTTON FIBER PROTEIN"/>
    <property type="match status" value="1"/>
</dbReference>
<feature type="region of interest" description="Disordered" evidence="1">
    <location>
        <begin position="134"/>
        <end position="159"/>
    </location>
</feature>
<dbReference type="AlphaFoldDB" id="A0A804K298"/>
<dbReference type="EMBL" id="HG996472">
    <property type="protein sequence ID" value="CAG1830416.1"/>
    <property type="molecule type" value="Genomic_DNA"/>
</dbReference>
<evidence type="ECO:0000313" key="4">
    <source>
        <dbReference type="EnsemblPlants" id="Ma08_p02900.1"/>
    </source>
</evidence>
<protein>
    <submittedName>
        <fullName evidence="3">(wild Malaysian banana) hypothetical protein</fullName>
    </submittedName>
</protein>
<accession>A0A804K298</accession>
<keyword evidence="2" id="KW-1133">Transmembrane helix</keyword>
<keyword evidence="2" id="KW-0812">Transmembrane</keyword>
<evidence type="ECO:0000313" key="3">
    <source>
        <dbReference type="EMBL" id="CAG1830416.1"/>
    </source>
</evidence>
<keyword evidence="5" id="KW-1185">Reference proteome</keyword>
<reference evidence="3" key="1">
    <citation type="submission" date="2021-03" db="EMBL/GenBank/DDBJ databases">
        <authorList>
            <consortium name="Genoscope - CEA"/>
            <person name="William W."/>
        </authorList>
    </citation>
    <scope>NUCLEOTIDE SEQUENCE</scope>
    <source>
        <strain evidence="3">Doubled-haploid Pahang</strain>
    </source>
</reference>
<dbReference type="OMA" id="GEREEYC"/>
<feature type="transmembrane region" description="Helical" evidence="2">
    <location>
        <begin position="52"/>
        <end position="72"/>
    </location>
</feature>
<name>A0A804K298_MUSAM</name>
<dbReference type="Pfam" id="PF05553">
    <property type="entry name" value="DUF761"/>
    <property type="match status" value="1"/>
</dbReference>
<feature type="compositionally biased region" description="Basic and acidic residues" evidence="1">
    <location>
        <begin position="106"/>
        <end position="120"/>
    </location>
</feature>
<dbReference type="PANTHER" id="PTHR35997">
    <property type="entry name" value="COTTON FIBER PROTEIN-RELATED"/>
    <property type="match status" value="1"/>
</dbReference>
<keyword evidence="2" id="KW-0472">Membrane</keyword>
<evidence type="ECO:0000256" key="2">
    <source>
        <dbReference type="SAM" id="Phobius"/>
    </source>
</evidence>
<evidence type="ECO:0000313" key="5">
    <source>
        <dbReference type="Proteomes" id="UP000012960"/>
    </source>
</evidence>
<gene>
    <name evidence="3" type="ORF">GSMUA_336700.1</name>
</gene>
<dbReference type="FunCoup" id="A0A804K298">
    <property type="interactions" value="173"/>
</dbReference>
<dbReference type="InterPro" id="IPR008480">
    <property type="entry name" value="DUF761_pln"/>
</dbReference>
<dbReference type="OrthoDB" id="680761at2759"/>
<dbReference type="Gramene" id="Ma08_t02900.1">
    <property type="protein sequence ID" value="Ma08_p02900.1"/>
    <property type="gene ID" value="Ma08_g02900"/>
</dbReference>
<feature type="region of interest" description="Disordered" evidence="1">
    <location>
        <begin position="96"/>
        <end position="120"/>
    </location>
</feature>